<dbReference type="AlphaFoldDB" id="A0A4R6UD67"/>
<comment type="caution">
    <text evidence="2">The sequence shown here is derived from an EMBL/GenBank/DDBJ whole genome shotgun (WGS) entry which is preliminary data.</text>
</comment>
<dbReference type="Proteomes" id="UP000295375">
    <property type="component" value="Unassembled WGS sequence"/>
</dbReference>
<sequence>MGKAWWSALWMLMVTATASAGLEPVAQQQVRETENFNVTIELGGDDIRGGGQLLLVFKLRVGQTRKFDLNRSREAWPGGHRKQMDITVSPAIRYGDVIEWGLEWHGAQGDLIQEQYDTDIRRVHVIRYGDRTDEAGFRLENDQTRWMGGINTQVEVNALCARDSDCHDGRYCDGPERCAPSNASADVRGCLGGISPCRCGELCNERAKRCEMPRRS</sequence>
<evidence type="ECO:0008006" key="4">
    <source>
        <dbReference type="Google" id="ProtNLM"/>
    </source>
</evidence>
<feature type="chain" id="PRO_5020221384" description="PLAT domain-containing protein" evidence="1">
    <location>
        <begin position="21"/>
        <end position="216"/>
    </location>
</feature>
<keyword evidence="3" id="KW-1185">Reference proteome</keyword>
<name>A0A4R6UD67_9GAMM</name>
<keyword evidence="1" id="KW-0732">Signal</keyword>
<gene>
    <name evidence="2" type="ORF">EV696_12323</name>
</gene>
<reference evidence="2 3" key="1">
    <citation type="submission" date="2019-03" db="EMBL/GenBank/DDBJ databases">
        <title>Genomic Encyclopedia of Type Strains, Phase IV (KMG-IV): sequencing the most valuable type-strain genomes for metagenomic binning, comparative biology and taxonomic classification.</title>
        <authorList>
            <person name="Goeker M."/>
        </authorList>
    </citation>
    <scope>NUCLEOTIDE SEQUENCE [LARGE SCALE GENOMIC DNA]</scope>
    <source>
        <strain evidence="2 3">DSM 103792</strain>
    </source>
</reference>
<evidence type="ECO:0000313" key="2">
    <source>
        <dbReference type="EMBL" id="TDQ44621.1"/>
    </source>
</evidence>
<dbReference type="EMBL" id="SNYM01000023">
    <property type="protein sequence ID" value="TDQ44621.1"/>
    <property type="molecule type" value="Genomic_DNA"/>
</dbReference>
<dbReference type="RefSeq" id="WP_133593081.1">
    <property type="nucleotide sequence ID" value="NZ_CP037953.1"/>
</dbReference>
<feature type="signal peptide" evidence="1">
    <location>
        <begin position="1"/>
        <end position="20"/>
    </location>
</feature>
<protein>
    <recommendedName>
        <fullName evidence="4">PLAT domain-containing protein</fullName>
    </recommendedName>
</protein>
<evidence type="ECO:0000313" key="3">
    <source>
        <dbReference type="Proteomes" id="UP000295375"/>
    </source>
</evidence>
<evidence type="ECO:0000256" key="1">
    <source>
        <dbReference type="SAM" id="SignalP"/>
    </source>
</evidence>
<proteinExistence type="predicted"/>
<organism evidence="2 3">
    <name type="scientific">Permianibacter aggregans</name>
    <dbReference type="NCBI Taxonomy" id="1510150"/>
    <lineage>
        <taxon>Bacteria</taxon>
        <taxon>Pseudomonadati</taxon>
        <taxon>Pseudomonadota</taxon>
        <taxon>Gammaproteobacteria</taxon>
        <taxon>Pseudomonadales</taxon>
        <taxon>Pseudomonadaceae</taxon>
        <taxon>Permianibacter</taxon>
    </lineage>
</organism>
<accession>A0A4R6UD67</accession>